<keyword evidence="8" id="KW-0732">Signal</keyword>
<dbReference type="Proteomes" id="UP000000422">
    <property type="component" value="Chromosome"/>
</dbReference>
<comment type="subcellular location">
    <subcellularLocation>
        <location evidence="1">Cell envelope</location>
    </subcellularLocation>
</comment>
<sequence>MENLSRRRFFKKVALASTLSLAPLSVQAKEEKTNQKRIASIIDLTLCDGCEGEAMPLCVKACREKNRSSFPEPQKPIMDYWPQKFHEDWSDKRELTSRLTPYNWTFVEKLEVEGQKVFVPRRCMHCDDAPCQKLCPFGVIGKSEQGAVSIDPDFCMGGAKCRDACPWGIPQRQAGVGLYMKLAPKLGGGGVMYKCDMCKDLLAKGEKPACEVKCPKGAIIFGEKEAMRAEARRRAERIGGHLYGMDENGGTATFYISKVPFEKIHAAIQSEKELKGDKKPGRPHMKVGLKNPMEKGENLALATLMAPVAGIFAAGVAVYKGRKERGEEQ</sequence>
<feature type="transmembrane region" description="Helical" evidence="7">
    <location>
        <begin position="299"/>
        <end position="319"/>
    </location>
</feature>
<dbReference type="PROSITE" id="PS51318">
    <property type="entry name" value="TAT"/>
    <property type="match status" value="1"/>
</dbReference>
<keyword evidence="11" id="KW-1185">Reference proteome</keyword>
<keyword evidence="7" id="KW-0812">Transmembrane</keyword>
<evidence type="ECO:0000256" key="8">
    <source>
        <dbReference type="SAM" id="SignalP"/>
    </source>
</evidence>
<gene>
    <name evidence="10" type="primary">fdhB</name>
    <name evidence="10" type="ordered locus">WS0578</name>
</gene>
<dbReference type="PANTHER" id="PTHR43545:SF4">
    <property type="entry name" value="IRON-SULFUR PROTEIN"/>
    <property type="match status" value="1"/>
</dbReference>
<dbReference type="STRING" id="273121.WS0578"/>
<proteinExistence type="predicted"/>
<organism evidence="11">
    <name type="scientific">Wolinella succinogenes (strain ATCC 29543 / DSM 1740 / CCUG 13145 / JCM 31913 / LMG 7466 / NCTC 11488 / FDC 602W)</name>
    <name type="common">Vibrio succinogenes</name>
    <dbReference type="NCBI Taxonomy" id="273121"/>
    <lineage>
        <taxon>Bacteria</taxon>
        <taxon>Pseudomonadati</taxon>
        <taxon>Campylobacterota</taxon>
        <taxon>Epsilonproteobacteria</taxon>
        <taxon>Campylobacterales</taxon>
        <taxon>Helicobacteraceae</taxon>
        <taxon>Wolinella</taxon>
    </lineage>
</organism>
<keyword evidence="7" id="KW-1133">Transmembrane helix</keyword>
<evidence type="ECO:0000256" key="7">
    <source>
        <dbReference type="SAM" id="Phobius"/>
    </source>
</evidence>
<keyword evidence="4" id="KW-0677">Repeat</keyword>
<evidence type="ECO:0000313" key="10">
    <source>
        <dbReference type="EMBL" id="CAE09710.1"/>
    </source>
</evidence>
<dbReference type="eggNOG" id="COG0437">
    <property type="taxonomic scope" value="Bacteria"/>
</dbReference>
<dbReference type="RefSeq" id="WP_011138510.1">
    <property type="nucleotide sequence ID" value="NC_005090.1"/>
</dbReference>
<keyword evidence="5" id="KW-0408">Iron</keyword>
<keyword evidence="7" id="KW-0472">Membrane</keyword>
<evidence type="ECO:0000256" key="4">
    <source>
        <dbReference type="ARBA" id="ARBA00022737"/>
    </source>
</evidence>
<feature type="domain" description="4Fe-4S ferredoxin-type" evidence="9">
    <location>
        <begin position="146"/>
        <end position="175"/>
    </location>
</feature>
<feature type="signal peptide" evidence="8">
    <location>
        <begin position="1"/>
        <end position="28"/>
    </location>
</feature>
<evidence type="ECO:0000256" key="5">
    <source>
        <dbReference type="ARBA" id="ARBA00023004"/>
    </source>
</evidence>
<dbReference type="SUPFAM" id="SSF54862">
    <property type="entry name" value="4Fe-4S ferredoxins"/>
    <property type="match status" value="1"/>
</dbReference>
<evidence type="ECO:0000313" key="11">
    <source>
        <dbReference type="Proteomes" id="UP000000422"/>
    </source>
</evidence>
<dbReference type="InterPro" id="IPR006311">
    <property type="entry name" value="TAT_signal"/>
</dbReference>
<dbReference type="GO" id="GO:0030313">
    <property type="term" value="C:cell envelope"/>
    <property type="evidence" value="ECO:0007669"/>
    <property type="project" value="UniProtKB-SubCell"/>
</dbReference>
<dbReference type="AlphaFoldDB" id="Q7M9Z0"/>
<dbReference type="Pfam" id="PF13247">
    <property type="entry name" value="Fer4_11"/>
    <property type="match status" value="1"/>
</dbReference>
<feature type="domain" description="4Fe-4S ferredoxin-type" evidence="9">
    <location>
        <begin position="114"/>
        <end position="145"/>
    </location>
</feature>
<dbReference type="InterPro" id="IPR017896">
    <property type="entry name" value="4Fe4S_Fe-S-bd"/>
</dbReference>
<evidence type="ECO:0000256" key="1">
    <source>
        <dbReference type="ARBA" id="ARBA00004196"/>
    </source>
</evidence>
<dbReference type="KEGG" id="wsu:WS0578"/>
<feature type="chain" id="PRO_5004289709" evidence="8">
    <location>
        <begin position="29"/>
        <end position="329"/>
    </location>
</feature>
<dbReference type="EMBL" id="BX571658">
    <property type="protein sequence ID" value="CAE09710.1"/>
    <property type="molecule type" value="Genomic_DNA"/>
</dbReference>
<evidence type="ECO:0000256" key="2">
    <source>
        <dbReference type="ARBA" id="ARBA00022485"/>
    </source>
</evidence>
<dbReference type="PROSITE" id="PS51379">
    <property type="entry name" value="4FE4S_FER_2"/>
    <property type="match status" value="2"/>
</dbReference>
<protein>
    <submittedName>
        <fullName evidence="10">IRON-SULFUR PROTEIN</fullName>
    </submittedName>
</protein>
<keyword evidence="2" id="KW-0004">4Fe-4S</keyword>
<dbReference type="Gene3D" id="3.30.70.20">
    <property type="match status" value="2"/>
</dbReference>
<dbReference type="HOGENOM" id="CLU_043374_0_1_7"/>
<reference evidence="10 11" key="1">
    <citation type="journal article" date="2003" name="Proc. Natl. Acad. Sci. U.S.A.">
        <title>Complete genome sequence and analysis of Wolinella succinogenes.</title>
        <authorList>
            <person name="Baar C."/>
            <person name="Eppinger M."/>
            <person name="Raddatz G."/>
            <person name="Simon JM."/>
            <person name="Lanz C."/>
            <person name="Klimmek O."/>
            <person name="Nandakumar R."/>
            <person name="Gross R."/>
            <person name="Rosinus A."/>
            <person name="Keller H."/>
            <person name="Jagtap P."/>
            <person name="Linke B."/>
            <person name="Meyer F."/>
            <person name="Lederer H."/>
            <person name="Schuster S.C."/>
        </authorList>
    </citation>
    <scope>NUCLEOTIDE SEQUENCE [LARGE SCALE GENOMIC DNA]</scope>
    <source>
        <strain evidence="11">ATCC 29543 / DSM 1740 / CCUG 13145 / JCM 31913 / LMG 7466 / NCTC 11488 / FDC 602W</strain>
    </source>
</reference>
<dbReference type="CDD" id="cd16368">
    <property type="entry name" value="DMSOR_beta_like"/>
    <property type="match status" value="1"/>
</dbReference>
<accession>Q7M9Z0</accession>
<evidence type="ECO:0000259" key="9">
    <source>
        <dbReference type="PROSITE" id="PS51379"/>
    </source>
</evidence>
<evidence type="ECO:0000256" key="3">
    <source>
        <dbReference type="ARBA" id="ARBA00022723"/>
    </source>
</evidence>
<keyword evidence="3" id="KW-0479">Metal-binding</keyword>
<keyword evidence="6" id="KW-0411">Iron-sulfur</keyword>
<dbReference type="InterPro" id="IPR051555">
    <property type="entry name" value="FDH_Electron_Transfer_Unit"/>
</dbReference>
<dbReference type="GO" id="GO:0046872">
    <property type="term" value="F:metal ion binding"/>
    <property type="evidence" value="ECO:0007669"/>
    <property type="project" value="UniProtKB-KW"/>
</dbReference>
<dbReference type="PANTHER" id="PTHR43545">
    <property type="entry name" value="FORMATE DEHYDROGENASE, NITRATE-INDUCIBLE, IRON-SULFUR SUBUNIT"/>
    <property type="match status" value="1"/>
</dbReference>
<name>Q7M9Z0_WOLSU</name>
<dbReference type="GO" id="GO:0051539">
    <property type="term" value="F:4 iron, 4 sulfur cluster binding"/>
    <property type="evidence" value="ECO:0007669"/>
    <property type="project" value="UniProtKB-KW"/>
</dbReference>
<evidence type="ECO:0000256" key="6">
    <source>
        <dbReference type="ARBA" id="ARBA00023014"/>
    </source>
</evidence>